<evidence type="ECO:0000313" key="8">
    <source>
        <dbReference type="EMBL" id="PAA72226.1"/>
    </source>
</evidence>
<feature type="region of interest" description="Disordered" evidence="7">
    <location>
        <begin position="94"/>
        <end position="113"/>
    </location>
</feature>
<dbReference type="PANTHER" id="PTHR13362:SF2">
    <property type="entry name" value="SMALL RIBOSOMAL SUBUNIT PROTEIN MS33"/>
    <property type="match status" value="1"/>
</dbReference>
<keyword evidence="4" id="KW-0496">Mitochondrion</keyword>
<dbReference type="Pfam" id="PF08293">
    <property type="entry name" value="MRP-S33"/>
    <property type="match status" value="1"/>
</dbReference>
<evidence type="ECO:0000256" key="1">
    <source>
        <dbReference type="ARBA" id="ARBA00004173"/>
    </source>
</evidence>
<evidence type="ECO:0000256" key="3">
    <source>
        <dbReference type="ARBA" id="ARBA00022980"/>
    </source>
</evidence>
<dbReference type="InterPro" id="IPR013219">
    <property type="entry name" value="Ribosomal_mS33"/>
</dbReference>
<comment type="caution">
    <text evidence="8">The sequence shown here is derived from an EMBL/GenBank/DDBJ whole genome shotgun (WGS) entry which is preliminary data.</text>
</comment>
<evidence type="ECO:0000313" key="9">
    <source>
        <dbReference type="Proteomes" id="UP000215902"/>
    </source>
</evidence>
<dbReference type="AlphaFoldDB" id="A0A267FEP7"/>
<comment type="similarity">
    <text evidence="2">Belongs to the mitochondrion-specific ribosomal protein mS33 family.</text>
</comment>
<protein>
    <recommendedName>
        <fullName evidence="6">Small ribosomal subunit protein mS33</fullName>
    </recommendedName>
</protein>
<dbReference type="GO" id="GO:0005840">
    <property type="term" value="C:ribosome"/>
    <property type="evidence" value="ECO:0007669"/>
    <property type="project" value="UniProtKB-KW"/>
</dbReference>
<organism evidence="8 9">
    <name type="scientific">Macrostomum lignano</name>
    <dbReference type="NCBI Taxonomy" id="282301"/>
    <lineage>
        <taxon>Eukaryota</taxon>
        <taxon>Metazoa</taxon>
        <taxon>Spiralia</taxon>
        <taxon>Lophotrochozoa</taxon>
        <taxon>Platyhelminthes</taxon>
        <taxon>Rhabditophora</taxon>
        <taxon>Macrostomorpha</taxon>
        <taxon>Macrostomida</taxon>
        <taxon>Macrostomidae</taxon>
        <taxon>Macrostomum</taxon>
    </lineage>
</organism>
<evidence type="ECO:0000256" key="2">
    <source>
        <dbReference type="ARBA" id="ARBA00008970"/>
    </source>
</evidence>
<sequence length="113" mass="13365">LLEATAMAQKAASSSNYMKRMAYLSGRIFVDFARPTSSQDRNVARRLMAEPWGRQRAGWYPPLDSFSSIFRSLRSMGVFRDEYRDFQEEMDRLRKLRGKDSKHTPYFNRQKKD</sequence>
<dbReference type="OrthoDB" id="5980584at2759"/>
<keyword evidence="9" id="KW-1185">Reference proteome</keyword>
<keyword evidence="5" id="KW-0687">Ribonucleoprotein</keyword>
<dbReference type="EMBL" id="NIVC01001103">
    <property type="protein sequence ID" value="PAA72226.1"/>
    <property type="molecule type" value="Genomic_DNA"/>
</dbReference>
<dbReference type="GO" id="GO:1990904">
    <property type="term" value="C:ribonucleoprotein complex"/>
    <property type="evidence" value="ECO:0007669"/>
    <property type="project" value="UniProtKB-KW"/>
</dbReference>
<proteinExistence type="inferred from homology"/>
<evidence type="ECO:0000256" key="7">
    <source>
        <dbReference type="SAM" id="MobiDB-lite"/>
    </source>
</evidence>
<dbReference type="Proteomes" id="UP000215902">
    <property type="component" value="Unassembled WGS sequence"/>
</dbReference>
<feature type="non-terminal residue" evidence="8">
    <location>
        <position position="1"/>
    </location>
</feature>
<feature type="compositionally biased region" description="Basic and acidic residues" evidence="7">
    <location>
        <begin position="94"/>
        <end position="103"/>
    </location>
</feature>
<dbReference type="STRING" id="282301.A0A267FEP7"/>
<accession>A0A267FEP7</accession>
<reference evidence="8 9" key="1">
    <citation type="submission" date="2017-06" db="EMBL/GenBank/DDBJ databases">
        <title>A platform for efficient transgenesis in Macrostomum lignano, a flatworm model organism for stem cell research.</title>
        <authorList>
            <person name="Berezikov E."/>
        </authorList>
    </citation>
    <scope>NUCLEOTIDE SEQUENCE [LARGE SCALE GENOMIC DNA]</scope>
    <source>
        <strain evidence="8">DV1</strain>
        <tissue evidence="8">Whole organism</tissue>
    </source>
</reference>
<dbReference type="PANTHER" id="PTHR13362">
    <property type="entry name" value="MITOCHONDRIAL RIBOSOMAL PROTEIN S33"/>
    <property type="match status" value="1"/>
</dbReference>
<evidence type="ECO:0000256" key="4">
    <source>
        <dbReference type="ARBA" id="ARBA00023128"/>
    </source>
</evidence>
<comment type="subcellular location">
    <subcellularLocation>
        <location evidence="1">Mitochondrion</location>
    </subcellularLocation>
</comment>
<keyword evidence="3" id="KW-0689">Ribosomal protein</keyword>
<gene>
    <name evidence="8" type="ORF">BOX15_Mlig000212g1</name>
</gene>
<dbReference type="GO" id="GO:0005739">
    <property type="term" value="C:mitochondrion"/>
    <property type="evidence" value="ECO:0007669"/>
    <property type="project" value="UniProtKB-SubCell"/>
</dbReference>
<evidence type="ECO:0000256" key="6">
    <source>
        <dbReference type="ARBA" id="ARBA00035132"/>
    </source>
</evidence>
<name>A0A267FEP7_9PLAT</name>
<evidence type="ECO:0000256" key="5">
    <source>
        <dbReference type="ARBA" id="ARBA00023274"/>
    </source>
</evidence>